<proteinExistence type="predicted"/>
<dbReference type="OrthoDB" id="782293at2759"/>
<reference evidence="1" key="1">
    <citation type="journal article" date="2020" name="bioRxiv">
        <title>Hybrid origin of Populus tomentosa Carr. identified through genome sequencing and phylogenomic analysis.</title>
        <authorList>
            <person name="An X."/>
            <person name="Gao K."/>
            <person name="Chen Z."/>
            <person name="Li J."/>
            <person name="Yang X."/>
            <person name="Yang X."/>
            <person name="Zhou J."/>
            <person name="Guo T."/>
            <person name="Zhao T."/>
            <person name="Huang S."/>
            <person name="Miao D."/>
            <person name="Khan W.U."/>
            <person name="Rao P."/>
            <person name="Ye M."/>
            <person name="Lei B."/>
            <person name="Liao W."/>
            <person name="Wang J."/>
            <person name="Ji L."/>
            <person name="Li Y."/>
            <person name="Guo B."/>
            <person name="Mustafa N.S."/>
            <person name="Li S."/>
            <person name="Yun Q."/>
            <person name="Keller S.R."/>
            <person name="Mao J."/>
            <person name="Zhang R."/>
            <person name="Strauss S.H."/>
        </authorList>
    </citation>
    <scope>NUCLEOTIDE SEQUENCE</scope>
    <source>
        <strain evidence="1">GM15</strain>
        <tissue evidence="1">Leaf</tissue>
    </source>
</reference>
<comment type="caution">
    <text evidence="1">The sequence shown here is derived from an EMBL/GenBank/DDBJ whole genome shotgun (WGS) entry which is preliminary data.</text>
</comment>
<protein>
    <submittedName>
        <fullName evidence="1">Uncharacterized protein</fullName>
    </submittedName>
</protein>
<sequence>MPLLLSNPLTSLSSLPPFSSPTLAFTATPVSRLDVKAFELKFKTWNGVRFQNPNRGNRIGAVIEGEDIVFCLVGLVTVCVRRE</sequence>
<evidence type="ECO:0000313" key="2">
    <source>
        <dbReference type="Proteomes" id="UP000886885"/>
    </source>
</evidence>
<name>A0A8X7Y3Z3_POPTO</name>
<keyword evidence="2" id="KW-1185">Reference proteome</keyword>
<evidence type="ECO:0000313" key="1">
    <source>
        <dbReference type="EMBL" id="KAG6743626.1"/>
    </source>
</evidence>
<gene>
    <name evidence="1" type="ORF">POTOM_052326</name>
</gene>
<dbReference type="AlphaFoldDB" id="A0A8X7Y3Z3"/>
<accession>A0A8X7Y3Z3</accession>
<dbReference type="EMBL" id="JAAWWB010000032">
    <property type="protein sequence ID" value="KAG6743626.1"/>
    <property type="molecule type" value="Genomic_DNA"/>
</dbReference>
<organism evidence="1 2">
    <name type="scientific">Populus tomentosa</name>
    <name type="common">Chinese white poplar</name>
    <dbReference type="NCBI Taxonomy" id="118781"/>
    <lineage>
        <taxon>Eukaryota</taxon>
        <taxon>Viridiplantae</taxon>
        <taxon>Streptophyta</taxon>
        <taxon>Embryophyta</taxon>
        <taxon>Tracheophyta</taxon>
        <taxon>Spermatophyta</taxon>
        <taxon>Magnoliopsida</taxon>
        <taxon>eudicotyledons</taxon>
        <taxon>Gunneridae</taxon>
        <taxon>Pentapetalae</taxon>
        <taxon>rosids</taxon>
        <taxon>fabids</taxon>
        <taxon>Malpighiales</taxon>
        <taxon>Salicaceae</taxon>
        <taxon>Saliceae</taxon>
        <taxon>Populus</taxon>
    </lineage>
</organism>
<dbReference type="Proteomes" id="UP000886885">
    <property type="component" value="Chromosome 16D"/>
</dbReference>